<feature type="domain" description="PDZ" evidence="1">
    <location>
        <begin position="195"/>
        <end position="271"/>
    </location>
</feature>
<reference evidence="3" key="1">
    <citation type="submission" date="2024-02" db="UniProtKB">
        <authorList>
            <consortium name="WormBaseParasite"/>
        </authorList>
    </citation>
    <scope>IDENTIFICATION</scope>
</reference>
<name>A0AAF3J3B6_9BILA</name>
<organism evidence="2 3">
    <name type="scientific">Mesorhabditis belari</name>
    <dbReference type="NCBI Taxonomy" id="2138241"/>
    <lineage>
        <taxon>Eukaryota</taxon>
        <taxon>Metazoa</taxon>
        <taxon>Ecdysozoa</taxon>
        <taxon>Nematoda</taxon>
        <taxon>Chromadorea</taxon>
        <taxon>Rhabditida</taxon>
        <taxon>Rhabditina</taxon>
        <taxon>Rhabditomorpha</taxon>
        <taxon>Rhabditoidea</taxon>
        <taxon>Rhabditidae</taxon>
        <taxon>Mesorhabditinae</taxon>
        <taxon>Mesorhabditis</taxon>
    </lineage>
</organism>
<evidence type="ECO:0000259" key="1">
    <source>
        <dbReference type="PROSITE" id="PS50106"/>
    </source>
</evidence>
<proteinExistence type="predicted"/>
<dbReference type="Gene3D" id="2.30.42.10">
    <property type="match status" value="1"/>
</dbReference>
<dbReference type="AlphaFoldDB" id="A0AAF3J3B6"/>
<dbReference type="InterPro" id="IPR036034">
    <property type="entry name" value="PDZ_sf"/>
</dbReference>
<dbReference type="PROSITE" id="PS50106">
    <property type="entry name" value="PDZ"/>
    <property type="match status" value="1"/>
</dbReference>
<evidence type="ECO:0000313" key="3">
    <source>
        <dbReference type="WBParaSite" id="MBELARI_LOCUS13589"/>
    </source>
</evidence>
<sequence>MGTFKESIGRLASTLPLSIAWARDVAMELGGWNRPAGEMDGLLGTSEAIAPDLNNSSSKSLEEDVAISSWVEEKCNINVSLRAQVEERAGMGTFKESIGRLASALPLPIAWARDVAMELGGWNRPAGKIDGLGEAMTKSTLIEESNPKTCESNRKIELTEGGLRKAKLALKGSLPDSPDVELLKDLSENRSDSLLVELRKQSGQQLGMAIGKRGRGVLVTGLQPGSAAAEKLEVHDRIMAVNAIKVTDQRLAEELVKNSGERLFLQIARPQERRLRYFSAFSPKTLVFEKIPLS</sequence>
<protein>
    <recommendedName>
        <fullName evidence="1">PDZ domain-containing protein</fullName>
    </recommendedName>
</protein>
<dbReference type="SMART" id="SM00228">
    <property type="entry name" value="PDZ"/>
    <property type="match status" value="1"/>
</dbReference>
<accession>A0AAF3J3B6</accession>
<dbReference type="Pfam" id="PF00595">
    <property type="entry name" value="PDZ"/>
    <property type="match status" value="1"/>
</dbReference>
<dbReference type="SUPFAM" id="SSF50156">
    <property type="entry name" value="PDZ domain-like"/>
    <property type="match status" value="1"/>
</dbReference>
<evidence type="ECO:0000313" key="2">
    <source>
        <dbReference type="Proteomes" id="UP000887575"/>
    </source>
</evidence>
<dbReference type="CDD" id="cd00136">
    <property type="entry name" value="PDZ_canonical"/>
    <property type="match status" value="1"/>
</dbReference>
<dbReference type="InterPro" id="IPR001478">
    <property type="entry name" value="PDZ"/>
</dbReference>
<keyword evidence="2" id="KW-1185">Reference proteome</keyword>
<dbReference type="Proteomes" id="UP000887575">
    <property type="component" value="Unassembled WGS sequence"/>
</dbReference>
<dbReference type="WBParaSite" id="MBELARI_LOCUS13589">
    <property type="protein sequence ID" value="MBELARI_LOCUS13589"/>
    <property type="gene ID" value="MBELARI_LOCUS13589"/>
</dbReference>